<evidence type="ECO:0000256" key="11">
    <source>
        <dbReference type="RuleBase" id="RU000682"/>
    </source>
</evidence>
<evidence type="ECO:0000256" key="1">
    <source>
        <dbReference type="ARBA" id="ARBA00004123"/>
    </source>
</evidence>
<sequence length="553" mass="61299">MVFPALDSSTQYSQFESVTLVKTDDMTSSNDSIRSTSSLSNHSYSRDNDLEALDDATFLERIGEMLEPDEPQSLPNPDPGSSSFDLDGEVSIEMCSQETVFCEGQSFSDQSELSDAVGIHSQIPKCDGCGNLIIERFMLKIQDKQWHTQCLKCAVCSCSLSISCFTRDSYLYCREDFYKRFGTKCVGCGQGIPPQQSVRRAHENVYHVECFRCIICQEQLDTGDQFYLLDDGRLVCRPDYERAKSRDTDMENGIKRPRTTITAKQLETLKLAYNASAKPPRHVREKLSSETGLDMRVVQVWFQNRRAKEKRMKKDSGRHHWGEIFGSSTAPPVAVNERASSVISRKRSTRPNSSANRKQAACSPGDVQQHLAVSMSHQQAGNSVVQIPMGRADLFVENGGGITPPNGFAQGQQTRVSEEFCQQQMHNMTFHPDFGTQQSTGAIQPAQFAHPMNNGIPFGPRQMAPDQFLHLNPTKMNQSSESMHFVNNVANSSIAPRFANVGNFCSNGGLPVVCPQVAGKADSDLVSNSSGQNSSDLSGSPRSWFGDLDLNFK</sequence>
<keyword evidence="16" id="KW-1185">Reference proteome</keyword>
<evidence type="ECO:0000256" key="4">
    <source>
        <dbReference type="ARBA" id="ARBA00022833"/>
    </source>
</evidence>
<dbReference type="PROSITE" id="PS50023">
    <property type="entry name" value="LIM_DOMAIN_2"/>
    <property type="match status" value="2"/>
</dbReference>
<dbReference type="Pfam" id="PF00046">
    <property type="entry name" value="Homeodomain"/>
    <property type="match status" value="1"/>
</dbReference>
<comment type="caution">
    <text evidence="15">The sequence shown here is derived from an EMBL/GenBank/DDBJ whole genome shotgun (WGS) entry which is preliminary data.</text>
</comment>
<feature type="DNA-binding region" description="Homeobox" evidence="9">
    <location>
        <begin position="254"/>
        <end position="313"/>
    </location>
</feature>
<dbReference type="CDD" id="cd09376">
    <property type="entry name" value="LIM2_Lhx3_Lhx4"/>
    <property type="match status" value="1"/>
</dbReference>
<dbReference type="SUPFAM" id="SSF46689">
    <property type="entry name" value="Homeodomain-like"/>
    <property type="match status" value="1"/>
</dbReference>
<keyword evidence="7 9" id="KW-0371">Homeobox</keyword>
<dbReference type="PROSITE" id="PS00478">
    <property type="entry name" value="LIM_DOMAIN_1"/>
    <property type="match status" value="1"/>
</dbReference>
<dbReference type="InterPro" id="IPR009057">
    <property type="entry name" value="Homeodomain-like_sf"/>
</dbReference>
<evidence type="ECO:0000256" key="6">
    <source>
        <dbReference type="ARBA" id="ARBA00023125"/>
    </source>
</evidence>
<comment type="subcellular location">
    <subcellularLocation>
        <location evidence="1 9 11">Nucleus</location>
    </subcellularLocation>
</comment>
<evidence type="ECO:0000313" key="16">
    <source>
        <dbReference type="Proteomes" id="UP001642483"/>
    </source>
</evidence>
<evidence type="ECO:0000256" key="7">
    <source>
        <dbReference type="ARBA" id="ARBA00023155"/>
    </source>
</evidence>
<dbReference type="Proteomes" id="UP001642483">
    <property type="component" value="Unassembled WGS sequence"/>
</dbReference>
<evidence type="ECO:0000256" key="5">
    <source>
        <dbReference type="ARBA" id="ARBA00023038"/>
    </source>
</evidence>
<dbReference type="Gene3D" id="1.10.10.60">
    <property type="entry name" value="Homeodomain-like"/>
    <property type="match status" value="1"/>
</dbReference>
<reference evidence="15 16" key="1">
    <citation type="submission" date="2024-02" db="EMBL/GenBank/DDBJ databases">
        <authorList>
            <person name="Daric V."/>
            <person name="Darras S."/>
        </authorList>
    </citation>
    <scope>NUCLEOTIDE SEQUENCE [LARGE SCALE GENOMIC DNA]</scope>
</reference>
<dbReference type="InterPro" id="IPR001356">
    <property type="entry name" value="HD"/>
</dbReference>
<dbReference type="Gene3D" id="2.10.110.10">
    <property type="entry name" value="Cysteine Rich Protein"/>
    <property type="match status" value="2"/>
</dbReference>
<feature type="domain" description="Homeobox" evidence="14">
    <location>
        <begin position="252"/>
        <end position="312"/>
    </location>
</feature>
<keyword evidence="2 10" id="KW-0479">Metal-binding</keyword>
<feature type="compositionally biased region" description="Low complexity" evidence="12">
    <location>
        <begin position="28"/>
        <end position="40"/>
    </location>
</feature>
<evidence type="ECO:0000313" key="15">
    <source>
        <dbReference type="EMBL" id="CAK8674502.1"/>
    </source>
</evidence>
<dbReference type="PANTHER" id="PTHR24208">
    <property type="entry name" value="LIM/HOMEOBOX PROTEIN LHX"/>
    <property type="match status" value="1"/>
</dbReference>
<dbReference type="Pfam" id="PF00412">
    <property type="entry name" value="LIM"/>
    <property type="match status" value="2"/>
</dbReference>
<evidence type="ECO:0000256" key="10">
    <source>
        <dbReference type="PROSITE-ProRule" id="PRU00125"/>
    </source>
</evidence>
<dbReference type="SMART" id="SM00132">
    <property type="entry name" value="LIM"/>
    <property type="match status" value="2"/>
</dbReference>
<organism evidence="15 16">
    <name type="scientific">Clavelina lepadiformis</name>
    <name type="common">Light-bulb sea squirt</name>
    <name type="synonym">Ascidia lepadiformis</name>
    <dbReference type="NCBI Taxonomy" id="159417"/>
    <lineage>
        <taxon>Eukaryota</taxon>
        <taxon>Metazoa</taxon>
        <taxon>Chordata</taxon>
        <taxon>Tunicata</taxon>
        <taxon>Ascidiacea</taxon>
        <taxon>Aplousobranchia</taxon>
        <taxon>Clavelinidae</taxon>
        <taxon>Clavelina</taxon>
    </lineage>
</organism>
<feature type="domain" description="LIM zinc-binding" evidence="13">
    <location>
        <begin position="124"/>
        <end position="183"/>
    </location>
</feature>
<evidence type="ECO:0000256" key="3">
    <source>
        <dbReference type="ARBA" id="ARBA00022737"/>
    </source>
</evidence>
<evidence type="ECO:0000256" key="9">
    <source>
        <dbReference type="PROSITE-ProRule" id="PRU00108"/>
    </source>
</evidence>
<evidence type="ECO:0000259" key="14">
    <source>
        <dbReference type="PROSITE" id="PS50071"/>
    </source>
</evidence>
<dbReference type="CDD" id="cd00086">
    <property type="entry name" value="homeodomain"/>
    <property type="match status" value="1"/>
</dbReference>
<protein>
    <submittedName>
        <fullName evidence="15">Uncharacterized protein</fullName>
    </submittedName>
</protein>
<dbReference type="SUPFAM" id="SSF57716">
    <property type="entry name" value="Glucocorticoid receptor-like (DNA-binding domain)"/>
    <property type="match status" value="2"/>
</dbReference>
<dbReference type="SMART" id="SM00389">
    <property type="entry name" value="HOX"/>
    <property type="match status" value="1"/>
</dbReference>
<proteinExistence type="predicted"/>
<keyword evidence="5 10" id="KW-0440">LIM domain</keyword>
<dbReference type="PROSITE" id="PS00027">
    <property type="entry name" value="HOMEOBOX_1"/>
    <property type="match status" value="1"/>
</dbReference>
<dbReference type="PANTHER" id="PTHR24208:SF128">
    <property type="entry name" value="LIM3, ISOFORM G"/>
    <property type="match status" value="1"/>
</dbReference>
<dbReference type="InterPro" id="IPR050453">
    <property type="entry name" value="LIM_Homeobox_TF"/>
</dbReference>
<accession>A0ABP0F457</accession>
<evidence type="ECO:0000256" key="12">
    <source>
        <dbReference type="SAM" id="MobiDB-lite"/>
    </source>
</evidence>
<dbReference type="InterPro" id="IPR017970">
    <property type="entry name" value="Homeobox_CS"/>
</dbReference>
<feature type="region of interest" description="Disordered" evidence="12">
    <location>
        <begin position="25"/>
        <end position="46"/>
    </location>
</feature>
<feature type="domain" description="LIM zinc-binding" evidence="13">
    <location>
        <begin position="184"/>
        <end position="246"/>
    </location>
</feature>
<dbReference type="PROSITE" id="PS50071">
    <property type="entry name" value="HOMEOBOX_2"/>
    <property type="match status" value="1"/>
</dbReference>
<gene>
    <name evidence="15" type="ORF">CVLEPA_LOCUS4194</name>
</gene>
<keyword evidence="4 10" id="KW-0862">Zinc</keyword>
<keyword evidence="8 9" id="KW-0539">Nucleus</keyword>
<evidence type="ECO:0000256" key="2">
    <source>
        <dbReference type="ARBA" id="ARBA00022723"/>
    </source>
</evidence>
<dbReference type="InterPro" id="IPR049594">
    <property type="entry name" value="Lhx3/4-like_LIM2"/>
</dbReference>
<dbReference type="InterPro" id="IPR001781">
    <property type="entry name" value="Znf_LIM"/>
</dbReference>
<dbReference type="EMBL" id="CAWYQH010000013">
    <property type="protein sequence ID" value="CAK8674502.1"/>
    <property type="molecule type" value="Genomic_DNA"/>
</dbReference>
<evidence type="ECO:0000256" key="8">
    <source>
        <dbReference type="ARBA" id="ARBA00023242"/>
    </source>
</evidence>
<keyword evidence="6 9" id="KW-0238">DNA-binding</keyword>
<evidence type="ECO:0000259" key="13">
    <source>
        <dbReference type="PROSITE" id="PS50023"/>
    </source>
</evidence>
<keyword evidence="3" id="KW-0677">Repeat</keyword>
<name>A0ABP0F457_CLALP</name>